<comment type="subunit">
    <text evidence="10">Monomer.</text>
</comment>
<evidence type="ECO:0000256" key="4">
    <source>
        <dbReference type="ARBA" id="ARBA00022679"/>
    </source>
</evidence>
<organism evidence="14 15">
    <name type="scientific">Methylophaga lonarensis MPL</name>
    <dbReference type="NCBI Taxonomy" id="1286106"/>
    <lineage>
        <taxon>Bacteria</taxon>
        <taxon>Pseudomonadati</taxon>
        <taxon>Pseudomonadota</taxon>
        <taxon>Gammaproteobacteria</taxon>
        <taxon>Thiotrichales</taxon>
        <taxon>Piscirickettsiaceae</taxon>
        <taxon>Methylophaga</taxon>
    </lineage>
</organism>
<keyword evidence="15" id="KW-1185">Reference proteome</keyword>
<keyword evidence="6 10" id="KW-0547">Nucleotide-binding</keyword>
<comment type="catalytic activity">
    <reaction evidence="9 10 11">
        <text>adenosine(37) in tRNA + dimethylallyl diphosphate = N(6)-dimethylallyladenosine(37) in tRNA + diphosphate</text>
        <dbReference type="Rhea" id="RHEA:26482"/>
        <dbReference type="Rhea" id="RHEA-COMP:10162"/>
        <dbReference type="Rhea" id="RHEA-COMP:10375"/>
        <dbReference type="ChEBI" id="CHEBI:33019"/>
        <dbReference type="ChEBI" id="CHEBI:57623"/>
        <dbReference type="ChEBI" id="CHEBI:74411"/>
        <dbReference type="ChEBI" id="CHEBI:74415"/>
        <dbReference type="EC" id="2.5.1.75"/>
    </reaction>
</comment>
<dbReference type="Gene3D" id="1.10.20.140">
    <property type="match status" value="1"/>
</dbReference>
<dbReference type="Proteomes" id="UP000012019">
    <property type="component" value="Unassembled WGS sequence"/>
</dbReference>
<evidence type="ECO:0000256" key="10">
    <source>
        <dbReference type="HAMAP-Rule" id="MF_00185"/>
    </source>
</evidence>
<dbReference type="EMBL" id="APHR01000018">
    <property type="protein sequence ID" value="EMR13620.1"/>
    <property type="molecule type" value="Genomic_DNA"/>
</dbReference>
<keyword evidence="7 10" id="KW-0067">ATP-binding</keyword>
<feature type="binding site" evidence="10">
    <location>
        <begin position="17"/>
        <end position="24"/>
    </location>
    <ligand>
        <name>ATP</name>
        <dbReference type="ChEBI" id="CHEBI:30616"/>
    </ligand>
</feature>
<comment type="function">
    <text evidence="2 10 12">Catalyzes the transfer of a dimethylallyl group onto the adenine at position 37 in tRNAs that read codons beginning with uridine, leading to the formation of N6-(dimethylallyl)adenosine (i(6)A).</text>
</comment>
<dbReference type="STRING" id="1286106.MPL1_04180"/>
<evidence type="ECO:0000256" key="9">
    <source>
        <dbReference type="ARBA" id="ARBA00049563"/>
    </source>
</evidence>
<dbReference type="SUPFAM" id="SSF52540">
    <property type="entry name" value="P-loop containing nucleoside triphosphate hydrolases"/>
    <property type="match status" value="2"/>
</dbReference>
<dbReference type="FunFam" id="1.10.20.140:FF:000001">
    <property type="entry name" value="tRNA dimethylallyltransferase"/>
    <property type="match status" value="1"/>
</dbReference>
<dbReference type="HAMAP" id="MF_00185">
    <property type="entry name" value="IPP_trans"/>
    <property type="match status" value="1"/>
</dbReference>
<reference evidence="14 15" key="1">
    <citation type="journal article" date="2013" name="Genome Announc.">
        <title>Draft Genome Sequence of Methylophaga lonarensis MPLT, a Haloalkaliphilic (Non-Methane-Utilizing) Methylotroph.</title>
        <authorList>
            <person name="Shetty S.A."/>
            <person name="Marathe N.P."/>
            <person name="Munot H."/>
            <person name="Antony C.P."/>
            <person name="Dhotre D.P."/>
            <person name="Murrell J.C."/>
            <person name="Shouche Y.S."/>
        </authorList>
    </citation>
    <scope>NUCLEOTIDE SEQUENCE [LARGE SCALE GENOMIC DNA]</scope>
    <source>
        <strain evidence="14 15">MPL</strain>
    </source>
</reference>
<comment type="similarity">
    <text evidence="3 10 13">Belongs to the IPP transferase family.</text>
</comment>
<keyword evidence="4 10" id="KW-0808">Transferase</keyword>
<feature type="site" description="Interaction with substrate tRNA" evidence="10">
    <location>
        <position position="108"/>
    </location>
</feature>
<evidence type="ECO:0000256" key="7">
    <source>
        <dbReference type="ARBA" id="ARBA00022840"/>
    </source>
</evidence>
<evidence type="ECO:0000256" key="3">
    <source>
        <dbReference type="ARBA" id="ARBA00005842"/>
    </source>
</evidence>
<dbReference type="InterPro" id="IPR018022">
    <property type="entry name" value="IPT"/>
</dbReference>
<sequence>MTKQLYQSLPPAICLMGPTAAGKTDLALQIASKYPVEIISVDSALVYRGMDIGTAKPDSDTLSQYPHHLVDILEPEQAYSAGRFRADALSLMAEITARGRVPLLVGGTMLYFRSLIHGIADLPEADATIRSKLEAEADSHGLAHMHQRLQQIDPVAAARIHINDPQRLQRALEVFELTGQTLTQLTQSNTSSPPYEFINLVISPFDRRVLHQRIANRYHKMLENGFIEEVRKLMARDGCHNRLPSMRAVGYRQAWAYLEGEYDQATFVERAIIATRQMAKRQLTWLRSQKDCVWFDSGPDLPVQDVLLYLSARLPGIIKL</sequence>
<dbReference type="Gene3D" id="3.40.50.300">
    <property type="entry name" value="P-loop containing nucleotide triphosphate hydrolases"/>
    <property type="match status" value="1"/>
</dbReference>
<feature type="binding site" evidence="10">
    <location>
        <begin position="19"/>
        <end position="24"/>
    </location>
    <ligand>
        <name>substrate</name>
    </ligand>
</feature>
<evidence type="ECO:0000256" key="6">
    <source>
        <dbReference type="ARBA" id="ARBA00022741"/>
    </source>
</evidence>
<comment type="caution">
    <text evidence="14">The sequence shown here is derived from an EMBL/GenBank/DDBJ whole genome shotgun (WGS) entry which is preliminary data.</text>
</comment>
<dbReference type="InterPro" id="IPR027417">
    <property type="entry name" value="P-loop_NTPase"/>
</dbReference>
<dbReference type="GO" id="GO:0006400">
    <property type="term" value="P:tRNA modification"/>
    <property type="evidence" value="ECO:0007669"/>
    <property type="project" value="TreeGrafter"/>
</dbReference>
<evidence type="ECO:0000256" key="2">
    <source>
        <dbReference type="ARBA" id="ARBA00003213"/>
    </source>
</evidence>
<dbReference type="PANTHER" id="PTHR11088:SF60">
    <property type="entry name" value="TRNA DIMETHYLALLYLTRANSFERASE"/>
    <property type="match status" value="1"/>
</dbReference>
<dbReference type="EC" id="2.5.1.75" evidence="10"/>
<dbReference type="InterPro" id="IPR039657">
    <property type="entry name" value="Dimethylallyltransferase"/>
</dbReference>
<dbReference type="Pfam" id="PF01715">
    <property type="entry name" value="IPPT"/>
    <property type="match status" value="1"/>
</dbReference>
<gene>
    <name evidence="10 14" type="primary">miaA</name>
    <name evidence="14" type="ORF">MPL1_04180</name>
</gene>
<name>M7PI93_9GAMM</name>
<accession>M7PI93</accession>
<comment type="cofactor">
    <cofactor evidence="1 10">
        <name>Mg(2+)</name>
        <dbReference type="ChEBI" id="CHEBI:18420"/>
    </cofactor>
</comment>
<keyword evidence="8 10" id="KW-0460">Magnesium</keyword>
<dbReference type="eggNOG" id="COG0324">
    <property type="taxonomic scope" value="Bacteria"/>
</dbReference>
<evidence type="ECO:0000256" key="8">
    <source>
        <dbReference type="ARBA" id="ARBA00022842"/>
    </source>
</evidence>
<dbReference type="RefSeq" id="WP_009725858.1">
    <property type="nucleotide sequence ID" value="NZ_APHR01000018.1"/>
</dbReference>
<dbReference type="GO" id="GO:0052381">
    <property type="term" value="F:tRNA dimethylallyltransferase activity"/>
    <property type="evidence" value="ECO:0007669"/>
    <property type="project" value="UniProtKB-UniRule"/>
</dbReference>
<evidence type="ECO:0000256" key="11">
    <source>
        <dbReference type="RuleBase" id="RU003783"/>
    </source>
</evidence>
<evidence type="ECO:0000256" key="5">
    <source>
        <dbReference type="ARBA" id="ARBA00022694"/>
    </source>
</evidence>
<evidence type="ECO:0000313" key="14">
    <source>
        <dbReference type="EMBL" id="EMR13620.1"/>
    </source>
</evidence>
<evidence type="ECO:0000256" key="13">
    <source>
        <dbReference type="RuleBase" id="RU003785"/>
    </source>
</evidence>
<evidence type="ECO:0000256" key="1">
    <source>
        <dbReference type="ARBA" id="ARBA00001946"/>
    </source>
</evidence>
<dbReference type="AlphaFoldDB" id="M7PI93"/>
<dbReference type="NCBIfam" id="TIGR00174">
    <property type="entry name" value="miaA"/>
    <property type="match status" value="1"/>
</dbReference>
<evidence type="ECO:0000256" key="12">
    <source>
        <dbReference type="RuleBase" id="RU003784"/>
    </source>
</evidence>
<dbReference type="GO" id="GO:0005524">
    <property type="term" value="F:ATP binding"/>
    <property type="evidence" value="ECO:0007669"/>
    <property type="project" value="UniProtKB-UniRule"/>
</dbReference>
<evidence type="ECO:0000313" key="15">
    <source>
        <dbReference type="Proteomes" id="UP000012019"/>
    </source>
</evidence>
<protein>
    <recommendedName>
        <fullName evidence="10">tRNA dimethylallyltransferase</fullName>
        <ecNumber evidence="10">2.5.1.75</ecNumber>
    </recommendedName>
    <alternativeName>
        <fullName evidence="10">Dimethylallyl diphosphate:tRNA dimethylallyltransferase</fullName>
        <shortName evidence="10">DMAPP:tRNA dimethylallyltransferase</shortName>
        <shortName evidence="10">DMATase</shortName>
    </alternativeName>
    <alternativeName>
        <fullName evidence="10">Isopentenyl-diphosphate:tRNA isopentenyltransferase</fullName>
        <shortName evidence="10">IPP transferase</shortName>
        <shortName evidence="10">IPPT</shortName>
        <shortName evidence="10">IPTase</shortName>
    </alternativeName>
</protein>
<comment type="caution">
    <text evidence="10">Lacks conserved residue(s) required for the propagation of feature annotation.</text>
</comment>
<feature type="region of interest" description="Interaction with substrate tRNA" evidence="10">
    <location>
        <begin position="166"/>
        <end position="170"/>
    </location>
</feature>
<feature type="region of interest" description="Interaction with substrate tRNA" evidence="10">
    <location>
        <begin position="42"/>
        <end position="45"/>
    </location>
</feature>
<dbReference type="PATRIC" id="fig|1286106.3.peg.837"/>
<feature type="site" description="Interaction with substrate tRNA" evidence="10">
    <location>
        <position position="130"/>
    </location>
</feature>
<keyword evidence="5 10" id="KW-0819">tRNA processing</keyword>
<proteinExistence type="inferred from homology"/>
<dbReference type="PANTHER" id="PTHR11088">
    <property type="entry name" value="TRNA DIMETHYLALLYLTRANSFERASE"/>
    <property type="match status" value="1"/>
</dbReference>